<organism evidence="2 3">
    <name type="scientific">Propioniciclava soli</name>
    <dbReference type="NCBI Taxonomy" id="2775081"/>
    <lineage>
        <taxon>Bacteria</taxon>
        <taxon>Bacillati</taxon>
        <taxon>Actinomycetota</taxon>
        <taxon>Actinomycetes</taxon>
        <taxon>Propionibacteriales</taxon>
        <taxon>Propionibacteriaceae</taxon>
        <taxon>Propioniciclava</taxon>
    </lineage>
</organism>
<dbReference type="Pfam" id="PF13432">
    <property type="entry name" value="TPR_16"/>
    <property type="match status" value="1"/>
</dbReference>
<dbReference type="InterPro" id="IPR052943">
    <property type="entry name" value="TMTC_O-mannosyl-trnsfr"/>
</dbReference>
<accession>A0ABZ3C3G5</accession>
<protein>
    <submittedName>
        <fullName evidence="2">Tetratricopeptide repeat protein</fullName>
    </submittedName>
</protein>
<name>A0ABZ3C3G5_9ACTN</name>
<keyword evidence="3" id="KW-1185">Reference proteome</keyword>
<dbReference type="SUPFAM" id="SSF48452">
    <property type="entry name" value="TPR-like"/>
    <property type="match status" value="1"/>
</dbReference>
<gene>
    <name evidence="2" type="ORF">PCC79_09255</name>
</gene>
<feature type="transmembrane region" description="Helical" evidence="1">
    <location>
        <begin position="251"/>
        <end position="273"/>
    </location>
</feature>
<feature type="transmembrane region" description="Helical" evidence="1">
    <location>
        <begin position="303"/>
        <end position="328"/>
    </location>
</feature>
<dbReference type="RefSeq" id="WP_342371652.1">
    <property type="nucleotide sequence ID" value="NZ_CP115965.1"/>
</dbReference>
<evidence type="ECO:0000313" key="3">
    <source>
        <dbReference type="Proteomes" id="UP001434337"/>
    </source>
</evidence>
<dbReference type="PANTHER" id="PTHR44809">
    <property type="match status" value="1"/>
</dbReference>
<dbReference type="EMBL" id="CP115965">
    <property type="protein sequence ID" value="WZW97108.1"/>
    <property type="molecule type" value="Genomic_DNA"/>
</dbReference>
<proteinExistence type="predicted"/>
<evidence type="ECO:0000256" key="1">
    <source>
        <dbReference type="SAM" id="Phobius"/>
    </source>
</evidence>
<sequence length="375" mass="40722">MSDTYERDLEKAQELIALKRDAQAMELLIRLLAEHPDAAAPVHVLLAAAHARAGRRTEAIEAARSAVQEEPAWPVALFMLGSTLREAGRGREALPYLEAAAEADPAWSDPHQQRAQSLIDLRRGKEALAAAQQGLNLAPDDPDAHFSYGYVLHEQNPAAAAEAYRAALELDPQHIEALNNLSSLSLQRGNWDEGVRGMANVLAGAPQARLPLTVLDQALTTAVQRVHLLTFGALWVLGAVSSLFLRDAGSPWLAVVLLAVAFAALLAWAVSILRKRLRPIRQQFPHQGERYLRQYARRDPLGAAWAALLLLVWIGLGVGLVMSVILAVGGLSGSGTPPSLVAVTAGFLLLFAAVVVSWVRVPLVKRRLRRQQFLE</sequence>
<dbReference type="InterPro" id="IPR019734">
    <property type="entry name" value="TPR_rpt"/>
</dbReference>
<keyword evidence="1" id="KW-0812">Transmembrane</keyword>
<dbReference type="PANTHER" id="PTHR44809:SF1">
    <property type="entry name" value="PROTEIN O-MANNOSYL-TRANSFERASE TMTC1"/>
    <property type="match status" value="1"/>
</dbReference>
<feature type="transmembrane region" description="Helical" evidence="1">
    <location>
        <begin position="340"/>
        <end position="361"/>
    </location>
</feature>
<dbReference type="Pfam" id="PF13181">
    <property type="entry name" value="TPR_8"/>
    <property type="match status" value="1"/>
</dbReference>
<reference evidence="2 3" key="1">
    <citation type="journal article" date="2023" name="Environ Microbiome">
        <title>A coral-associated actinobacterium mitigates coral bleaching under heat stress.</title>
        <authorList>
            <person name="Li J."/>
            <person name="Zou Y."/>
            <person name="Li Q."/>
            <person name="Zhang J."/>
            <person name="Bourne D.G."/>
            <person name="Lyu Y."/>
            <person name="Liu C."/>
            <person name="Zhang S."/>
        </authorList>
    </citation>
    <scope>NUCLEOTIDE SEQUENCE [LARGE SCALE GENOMIC DNA]</scope>
    <source>
        <strain evidence="2 3">SCSIO 13291</strain>
    </source>
</reference>
<dbReference type="Proteomes" id="UP001434337">
    <property type="component" value="Chromosome"/>
</dbReference>
<dbReference type="SMART" id="SM00028">
    <property type="entry name" value="TPR"/>
    <property type="match status" value="4"/>
</dbReference>
<dbReference type="InterPro" id="IPR011990">
    <property type="entry name" value="TPR-like_helical_dom_sf"/>
</dbReference>
<evidence type="ECO:0000313" key="2">
    <source>
        <dbReference type="EMBL" id="WZW97108.1"/>
    </source>
</evidence>
<keyword evidence="1" id="KW-0472">Membrane</keyword>
<keyword evidence="1" id="KW-1133">Transmembrane helix</keyword>
<dbReference type="Gene3D" id="1.25.40.10">
    <property type="entry name" value="Tetratricopeptide repeat domain"/>
    <property type="match status" value="1"/>
</dbReference>
<feature type="transmembrane region" description="Helical" evidence="1">
    <location>
        <begin position="226"/>
        <end position="245"/>
    </location>
</feature>